<evidence type="ECO:0000313" key="2">
    <source>
        <dbReference type="EMBL" id="KAF9525362.1"/>
    </source>
</evidence>
<name>A0A9P6JLJ2_9AGAR</name>
<reference evidence="2" key="1">
    <citation type="submission" date="2020-11" db="EMBL/GenBank/DDBJ databases">
        <authorList>
            <consortium name="DOE Joint Genome Institute"/>
            <person name="Ahrendt S."/>
            <person name="Riley R."/>
            <person name="Andreopoulos W."/>
            <person name="Labutti K."/>
            <person name="Pangilinan J."/>
            <person name="Ruiz-Duenas F.J."/>
            <person name="Barrasa J.M."/>
            <person name="Sanchez-Garcia M."/>
            <person name="Camarero S."/>
            <person name="Miyauchi S."/>
            <person name="Serrano A."/>
            <person name="Linde D."/>
            <person name="Babiker R."/>
            <person name="Drula E."/>
            <person name="Ayuso-Fernandez I."/>
            <person name="Pacheco R."/>
            <person name="Padilla G."/>
            <person name="Ferreira P."/>
            <person name="Barriuso J."/>
            <person name="Kellner H."/>
            <person name="Castanera R."/>
            <person name="Alfaro M."/>
            <person name="Ramirez L."/>
            <person name="Pisabarro A.G."/>
            <person name="Kuo A."/>
            <person name="Tritt A."/>
            <person name="Lipzen A."/>
            <person name="He G."/>
            <person name="Yan M."/>
            <person name="Ng V."/>
            <person name="Cullen D."/>
            <person name="Martin F."/>
            <person name="Rosso M.-N."/>
            <person name="Henrissat B."/>
            <person name="Hibbett D."/>
            <person name="Martinez A.T."/>
            <person name="Grigoriev I.V."/>
        </authorList>
    </citation>
    <scope>NUCLEOTIDE SEQUENCE</scope>
    <source>
        <strain evidence="2">CBS 506.95</strain>
    </source>
</reference>
<dbReference type="AlphaFoldDB" id="A0A9P6JLJ2"/>
<protein>
    <submittedName>
        <fullName evidence="2">Uncharacterized protein</fullName>
    </submittedName>
</protein>
<dbReference type="EMBL" id="MU157885">
    <property type="protein sequence ID" value="KAF9525362.1"/>
    <property type="molecule type" value="Genomic_DNA"/>
</dbReference>
<dbReference type="OrthoDB" id="75724at2759"/>
<sequence length="100" mass="11486">MSLLNSNSCKWQVASMEQGVSQLDFLNVDSGVNSSSSCSRRRQYDNYRDANSKAAPSKAYRQAMNIFPSDNLELLRTTLLTWVFWAFKPLISTETLRWKL</sequence>
<evidence type="ECO:0000313" key="3">
    <source>
        <dbReference type="Proteomes" id="UP000807306"/>
    </source>
</evidence>
<evidence type="ECO:0000256" key="1">
    <source>
        <dbReference type="SAM" id="MobiDB-lite"/>
    </source>
</evidence>
<accession>A0A9P6JLJ2</accession>
<organism evidence="2 3">
    <name type="scientific">Crepidotus variabilis</name>
    <dbReference type="NCBI Taxonomy" id="179855"/>
    <lineage>
        <taxon>Eukaryota</taxon>
        <taxon>Fungi</taxon>
        <taxon>Dikarya</taxon>
        <taxon>Basidiomycota</taxon>
        <taxon>Agaricomycotina</taxon>
        <taxon>Agaricomycetes</taxon>
        <taxon>Agaricomycetidae</taxon>
        <taxon>Agaricales</taxon>
        <taxon>Agaricineae</taxon>
        <taxon>Crepidotaceae</taxon>
        <taxon>Crepidotus</taxon>
    </lineage>
</organism>
<dbReference type="Proteomes" id="UP000807306">
    <property type="component" value="Unassembled WGS sequence"/>
</dbReference>
<gene>
    <name evidence="2" type="ORF">CPB83DRAFT_859705</name>
</gene>
<feature type="region of interest" description="Disordered" evidence="1">
    <location>
        <begin position="31"/>
        <end position="50"/>
    </location>
</feature>
<comment type="caution">
    <text evidence="2">The sequence shown here is derived from an EMBL/GenBank/DDBJ whole genome shotgun (WGS) entry which is preliminary data.</text>
</comment>
<proteinExistence type="predicted"/>
<keyword evidence="3" id="KW-1185">Reference proteome</keyword>